<name>A0A2N9EP30_FAGSY</name>
<proteinExistence type="predicted"/>
<protein>
    <submittedName>
        <fullName evidence="1">Uncharacterized protein</fullName>
    </submittedName>
</protein>
<dbReference type="AlphaFoldDB" id="A0A2N9EP30"/>
<dbReference type="EMBL" id="OIVN01000458">
    <property type="protein sequence ID" value="SPC80597.1"/>
    <property type="molecule type" value="Genomic_DNA"/>
</dbReference>
<sequence length="164" mass="18648">MVRSRSDGTEPPSPPRSSTTFRFTFQSSDLVLFGGVLLEALGGSSIQRVLSILSARLGRSRGRRDYLRLRMLGWHRGWGSIPVQVVTDYPIFGVVFHHSKLFFVKSPCHIRIVCIRFDLLVARLAGRKEPNLLLFRILDAVDDLEIFWIVLQAVCCMVLCLLQF</sequence>
<reference evidence="1" key="1">
    <citation type="submission" date="2018-02" db="EMBL/GenBank/DDBJ databases">
        <authorList>
            <person name="Cohen D.B."/>
            <person name="Kent A.D."/>
        </authorList>
    </citation>
    <scope>NUCLEOTIDE SEQUENCE</scope>
</reference>
<evidence type="ECO:0000313" key="1">
    <source>
        <dbReference type="EMBL" id="SPC80597.1"/>
    </source>
</evidence>
<accession>A0A2N9EP30</accession>
<gene>
    <name evidence="1" type="ORF">FSB_LOCUS8479</name>
</gene>
<organism evidence="1">
    <name type="scientific">Fagus sylvatica</name>
    <name type="common">Beechnut</name>
    <dbReference type="NCBI Taxonomy" id="28930"/>
    <lineage>
        <taxon>Eukaryota</taxon>
        <taxon>Viridiplantae</taxon>
        <taxon>Streptophyta</taxon>
        <taxon>Embryophyta</taxon>
        <taxon>Tracheophyta</taxon>
        <taxon>Spermatophyta</taxon>
        <taxon>Magnoliopsida</taxon>
        <taxon>eudicotyledons</taxon>
        <taxon>Gunneridae</taxon>
        <taxon>Pentapetalae</taxon>
        <taxon>rosids</taxon>
        <taxon>fabids</taxon>
        <taxon>Fagales</taxon>
        <taxon>Fagaceae</taxon>
        <taxon>Fagus</taxon>
    </lineage>
</organism>